<feature type="transmembrane region" description="Helical" evidence="12">
    <location>
        <begin position="408"/>
        <end position="430"/>
    </location>
</feature>
<evidence type="ECO:0000256" key="6">
    <source>
        <dbReference type="ARBA" id="ARBA00022989"/>
    </source>
</evidence>
<evidence type="ECO:0000256" key="1">
    <source>
        <dbReference type="ARBA" id="ARBA00004651"/>
    </source>
</evidence>
<evidence type="ECO:0000256" key="7">
    <source>
        <dbReference type="ARBA" id="ARBA00023053"/>
    </source>
</evidence>
<keyword evidence="8" id="KW-0406">Ion transport</keyword>
<feature type="transmembrane region" description="Helical" evidence="12">
    <location>
        <begin position="6"/>
        <end position="26"/>
    </location>
</feature>
<comment type="caution">
    <text evidence="13">The sequence shown here is derived from an EMBL/GenBank/DDBJ whole genome shotgun (WGS) entry which is preliminary data.</text>
</comment>
<keyword evidence="3" id="KW-0813">Transport</keyword>
<evidence type="ECO:0000256" key="9">
    <source>
        <dbReference type="ARBA" id="ARBA00023136"/>
    </source>
</evidence>
<evidence type="ECO:0000256" key="8">
    <source>
        <dbReference type="ARBA" id="ARBA00023065"/>
    </source>
</evidence>
<dbReference type="PROSITE" id="PS50283">
    <property type="entry name" value="NA_SOLUT_SYMP_3"/>
    <property type="match status" value="1"/>
</dbReference>
<dbReference type="NCBIfam" id="TIGR00813">
    <property type="entry name" value="sss"/>
    <property type="match status" value="1"/>
</dbReference>
<feature type="transmembrane region" description="Helical" evidence="12">
    <location>
        <begin position="377"/>
        <end position="402"/>
    </location>
</feature>
<keyword evidence="10" id="KW-0739">Sodium transport</keyword>
<evidence type="ECO:0000256" key="5">
    <source>
        <dbReference type="ARBA" id="ARBA00022692"/>
    </source>
</evidence>
<keyword evidence="4" id="KW-1003">Cell membrane</keyword>
<protein>
    <submittedName>
        <fullName evidence="13">Sodium-dependent multivitamin transporter</fullName>
    </submittedName>
</protein>
<dbReference type="PANTHER" id="PTHR42985">
    <property type="entry name" value="SODIUM-COUPLED MONOCARBOXYLATE TRANSPORTER"/>
    <property type="match status" value="1"/>
</dbReference>
<reference evidence="13 14" key="1">
    <citation type="journal article" date="2017" name="Nat. Ecol. Evol.">
        <title>Scallop genome provides insights into evolution of bilaterian karyotype and development.</title>
        <authorList>
            <person name="Wang S."/>
            <person name="Zhang J."/>
            <person name="Jiao W."/>
            <person name="Li J."/>
            <person name="Xun X."/>
            <person name="Sun Y."/>
            <person name="Guo X."/>
            <person name="Huan P."/>
            <person name="Dong B."/>
            <person name="Zhang L."/>
            <person name="Hu X."/>
            <person name="Sun X."/>
            <person name="Wang J."/>
            <person name="Zhao C."/>
            <person name="Wang Y."/>
            <person name="Wang D."/>
            <person name="Huang X."/>
            <person name="Wang R."/>
            <person name="Lv J."/>
            <person name="Li Y."/>
            <person name="Zhang Z."/>
            <person name="Liu B."/>
            <person name="Lu W."/>
            <person name="Hui Y."/>
            <person name="Liang J."/>
            <person name="Zhou Z."/>
            <person name="Hou R."/>
            <person name="Li X."/>
            <person name="Liu Y."/>
            <person name="Li H."/>
            <person name="Ning X."/>
            <person name="Lin Y."/>
            <person name="Zhao L."/>
            <person name="Xing Q."/>
            <person name="Dou J."/>
            <person name="Li Y."/>
            <person name="Mao J."/>
            <person name="Guo H."/>
            <person name="Dou H."/>
            <person name="Li T."/>
            <person name="Mu C."/>
            <person name="Jiang W."/>
            <person name="Fu Q."/>
            <person name="Fu X."/>
            <person name="Miao Y."/>
            <person name="Liu J."/>
            <person name="Yu Q."/>
            <person name="Li R."/>
            <person name="Liao H."/>
            <person name="Li X."/>
            <person name="Kong Y."/>
            <person name="Jiang Z."/>
            <person name="Chourrout D."/>
            <person name="Li R."/>
            <person name="Bao Z."/>
        </authorList>
    </citation>
    <scope>NUCLEOTIDE SEQUENCE [LARGE SCALE GENOMIC DNA]</scope>
    <source>
        <strain evidence="13 14">PY_sf001</strain>
    </source>
</reference>
<evidence type="ECO:0000256" key="10">
    <source>
        <dbReference type="ARBA" id="ARBA00023201"/>
    </source>
</evidence>
<evidence type="ECO:0000256" key="11">
    <source>
        <dbReference type="RuleBase" id="RU362091"/>
    </source>
</evidence>
<comment type="similarity">
    <text evidence="2 11">Belongs to the sodium:solute symporter (SSF) (TC 2.A.21) family.</text>
</comment>
<dbReference type="Gene3D" id="1.20.1730.10">
    <property type="entry name" value="Sodium/glucose cotransporter"/>
    <property type="match status" value="1"/>
</dbReference>
<dbReference type="InterPro" id="IPR001734">
    <property type="entry name" value="Na/solute_symporter"/>
</dbReference>
<dbReference type="Proteomes" id="UP000242188">
    <property type="component" value="Unassembled WGS sequence"/>
</dbReference>
<dbReference type="GO" id="GO:0006814">
    <property type="term" value="P:sodium ion transport"/>
    <property type="evidence" value="ECO:0007669"/>
    <property type="project" value="UniProtKB-KW"/>
</dbReference>
<evidence type="ECO:0000313" key="13">
    <source>
        <dbReference type="EMBL" id="OWF41156.1"/>
    </source>
</evidence>
<dbReference type="EMBL" id="NEDP02005419">
    <property type="protein sequence ID" value="OWF41156.1"/>
    <property type="molecule type" value="Genomic_DNA"/>
</dbReference>
<proteinExistence type="inferred from homology"/>
<dbReference type="InterPro" id="IPR051163">
    <property type="entry name" value="Sodium:Solute_Symporter_SSF"/>
</dbReference>
<evidence type="ECO:0000256" key="2">
    <source>
        <dbReference type="ARBA" id="ARBA00006434"/>
    </source>
</evidence>
<keyword evidence="6 12" id="KW-1133">Transmembrane helix</keyword>
<keyword evidence="14" id="KW-1185">Reference proteome</keyword>
<feature type="transmembrane region" description="Helical" evidence="12">
    <location>
        <begin position="155"/>
        <end position="174"/>
    </location>
</feature>
<dbReference type="STRING" id="6573.A0A210PXG4"/>
<keyword evidence="9 12" id="KW-0472">Membrane</keyword>
<evidence type="ECO:0000313" key="14">
    <source>
        <dbReference type="Proteomes" id="UP000242188"/>
    </source>
</evidence>
<feature type="transmembrane region" description="Helical" evidence="12">
    <location>
        <begin position="236"/>
        <end position="253"/>
    </location>
</feature>
<evidence type="ECO:0000256" key="4">
    <source>
        <dbReference type="ARBA" id="ARBA00022475"/>
    </source>
</evidence>
<accession>A0A210PXG4</accession>
<feature type="transmembrane region" description="Helical" evidence="12">
    <location>
        <begin position="38"/>
        <end position="59"/>
    </location>
</feature>
<dbReference type="AlphaFoldDB" id="A0A210PXG4"/>
<comment type="subcellular location">
    <subcellularLocation>
        <location evidence="1">Cell membrane</location>
        <topology evidence="1">Multi-pass membrane protein</topology>
    </subcellularLocation>
</comment>
<feature type="transmembrane region" description="Helical" evidence="12">
    <location>
        <begin position="437"/>
        <end position="455"/>
    </location>
</feature>
<feature type="transmembrane region" description="Helical" evidence="12">
    <location>
        <begin position="533"/>
        <end position="552"/>
    </location>
</feature>
<organism evidence="13 14">
    <name type="scientific">Mizuhopecten yessoensis</name>
    <name type="common">Japanese scallop</name>
    <name type="synonym">Patinopecten yessoensis</name>
    <dbReference type="NCBI Taxonomy" id="6573"/>
    <lineage>
        <taxon>Eukaryota</taxon>
        <taxon>Metazoa</taxon>
        <taxon>Spiralia</taxon>
        <taxon>Lophotrochozoa</taxon>
        <taxon>Mollusca</taxon>
        <taxon>Bivalvia</taxon>
        <taxon>Autobranchia</taxon>
        <taxon>Pteriomorphia</taxon>
        <taxon>Pectinida</taxon>
        <taxon>Pectinoidea</taxon>
        <taxon>Pectinidae</taxon>
        <taxon>Mizuhopecten</taxon>
    </lineage>
</organism>
<name>A0A210PXG4_MIZYE</name>
<gene>
    <name evidence="13" type="ORF">KP79_PYT20624</name>
</gene>
<dbReference type="GO" id="GO:0005886">
    <property type="term" value="C:plasma membrane"/>
    <property type="evidence" value="ECO:0007669"/>
    <property type="project" value="UniProtKB-SubCell"/>
</dbReference>
<evidence type="ECO:0000256" key="12">
    <source>
        <dbReference type="SAM" id="Phobius"/>
    </source>
</evidence>
<dbReference type="PANTHER" id="PTHR42985:SF40">
    <property type="entry name" value="LD47995P-RELATED"/>
    <property type="match status" value="1"/>
</dbReference>
<feature type="transmembrane region" description="Helical" evidence="12">
    <location>
        <begin position="274"/>
        <end position="299"/>
    </location>
</feature>
<feature type="transmembrane region" description="Helical" evidence="12">
    <location>
        <begin position="181"/>
        <end position="200"/>
    </location>
</feature>
<sequence length="616" mass="67715">MAFLKWEDYVIFIITLVLSLGIGLFYSIRDSKKKTTRYFLLGDGNMAIFPVALSMLVSIESGIMMLSIPAEVYMYGMQWYISIISVFVTSMLTMHLIIPTQRKLNITSLIQYFELRYNSHGLRLFSTIIRLLAYTNYLGNVVFIPAVTLEVVAGIPVWISIVTLMGVVVVYTIIGGFKAVVWTDVFQAFFMFGGMFAVLIKGTMEAGGIAKTCAIISEKGRINLLNFDPDPTLRQSFWSLAVGGIATGFEIQFSQMAFQRIKATPTLSTTKRMFILASILSLFISGLAVMEGAVMFAYYHAKGCDPLEANQVTNQNQLMAKMVRDIFQDIPCLPGLFLASLFSASLSTMSSLLSVLSTIFWEDIVKRHTKSMSEKRAVMITQSSIFLFGGLAVIFAFCISGVEGPVSRILDITGSFLSGTLIGLFILGWFVPRSNALGALVGGMVSCLFVGWISFGKLLSSGTRASVKLEPASTEFCPVQNISSLTNNTTSYHHVSTTTIWKSTDLTLESNQTSNYPYGPQGLDVLYSLSYKWLLPIAIILVVSVGTVFSHLQAQTHVDPSLTVPVCDYLARCIPAPIRKLFRCGVKISGSVNDIAGEEMAEASMVSTQEDLNIKL</sequence>
<dbReference type="Pfam" id="PF00474">
    <property type="entry name" value="SSF"/>
    <property type="match status" value="1"/>
</dbReference>
<dbReference type="InterPro" id="IPR038377">
    <property type="entry name" value="Na/Glc_symporter_sf"/>
</dbReference>
<feature type="transmembrane region" description="Helical" evidence="12">
    <location>
        <begin position="79"/>
        <end position="98"/>
    </location>
</feature>
<dbReference type="OrthoDB" id="6132759at2759"/>
<evidence type="ECO:0000256" key="3">
    <source>
        <dbReference type="ARBA" id="ARBA00022448"/>
    </source>
</evidence>
<keyword evidence="7" id="KW-0915">Sodium</keyword>
<dbReference type="GO" id="GO:0015293">
    <property type="term" value="F:symporter activity"/>
    <property type="evidence" value="ECO:0007669"/>
    <property type="project" value="TreeGrafter"/>
</dbReference>
<keyword evidence="5 12" id="KW-0812">Transmembrane</keyword>
<feature type="transmembrane region" description="Helical" evidence="12">
    <location>
        <begin position="336"/>
        <end position="356"/>
    </location>
</feature>
<feature type="transmembrane region" description="Helical" evidence="12">
    <location>
        <begin position="131"/>
        <end position="149"/>
    </location>
</feature>